<keyword evidence="2" id="KW-1185">Reference proteome</keyword>
<dbReference type="AlphaFoldDB" id="A0A5B7JJG1"/>
<gene>
    <name evidence="1" type="ORF">E2C01_088290</name>
</gene>
<reference evidence="1 2" key="1">
    <citation type="submission" date="2019-05" db="EMBL/GenBank/DDBJ databases">
        <title>Another draft genome of Portunus trituberculatus and its Hox gene families provides insights of decapod evolution.</title>
        <authorList>
            <person name="Jeong J.-H."/>
            <person name="Song I."/>
            <person name="Kim S."/>
            <person name="Choi T."/>
            <person name="Kim D."/>
            <person name="Ryu S."/>
            <person name="Kim W."/>
        </authorList>
    </citation>
    <scope>NUCLEOTIDE SEQUENCE [LARGE SCALE GENOMIC DNA]</scope>
    <source>
        <tissue evidence="1">Muscle</tissue>
    </source>
</reference>
<protein>
    <submittedName>
        <fullName evidence="1">Uncharacterized protein</fullName>
    </submittedName>
</protein>
<proteinExistence type="predicted"/>
<dbReference type="Proteomes" id="UP000324222">
    <property type="component" value="Unassembled WGS sequence"/>
</dbReference>
<name>A0A5B7JJG1_PORTR</name>
<evidence type="ECO:0000313" key="1">
    <source>
        <dbReference type="EMBL" id="MPC93168.1"/>
    </source>
</evidence>
<organism evidence="1 2">
    <name type="scientific">Portunus trituberculatus</name>
    <name type="common">Swimming crab</name>
    <name type="synonym">Neptunus trituberculatus</name>
    <dbReference type="NCBI Taxonomy" id="210409"/>
    <lineage>
        <taxon>Eukaryota</taxon>
        <taxon>Metazoa</taxon>
        <taxon>Ecdysozoa</taxon>
        <taxon>Arthropoda</taxon>
        <taxon>Crustacea</taxon>
        <taxon>Multicrustacea</taxon>
        <taxon>Malacostraca</taxon>
        <taxon>Eumalacostraca</taxon>
        <taxon>Eucarida</taxon>
        <taxon>Decapoda</taxon>
        <taxon>Pleocyemata</taxon>
        <taxon>Brachyura</taxon>
        <taxon>Eubrachyura</taxon>
        <taxon>Portunoidea</taxon>
        <taxon>Portunidae</taxon>
        <taxon>Portuninae</taxon>
        <taxon>Portunus</taxon>
    </lineage>
</organism>
<sequence>MREGSILAGKWRYSVWRSRSSARMRLLCCGGGVEVHVEAVDEVELAELAVLLLLVGVGESEVMVTTAAVDKVLVAVAVV</sequence>
<accession>A0A5B7JJG1</accession>
<comment type="caution">
    <text evidence="1">The sequence shown here is derived from an EMBL/GenBank/DDBJ whole genome shotgun (WGS) entry which is preliminary data.</text>
</comment>
<evidence type="ECO:0000313" key="2">
    <source>
        <dbReference type="Proteomes" id="UP000324222"/>
    </source>
</evidence>
<dbReference type="EMBL" id="VSRR010093865">
    <property type="protein sequence ID" value="MPC93168.1"/>
    <property type="molecule type" value="Genomic_DNA"/>
</dbReference>